<feature type="domain" description="4Fe-4S ferredoxin-type" evidence="8">
    <location>
        <begin position="101"/>
        <end position="132"/>
    </location>
</feature>
<dbReference type="InterPro" id="IPR017900">
    <property type="entry name" value="4Fe4S_Fe_S_CS"/>
</dbReference>
<dbReference type="InterPro" id="IPR017896">
    <property type="entry name" value="4Fe4S_Fe-S-bd"/>
</dbReference>
<dbReference type="PROSITE" id="PS00198">
    <property type="entry name" value="4FE4S_FER_1"/>
    <property type="match status" value="1"/>
</dbReference>
<evidence type="ECO:0000256" key="4">
    <source>
        <dbReference type="ARBA" id="ARBA00022737"/>
    </source>
</evidence>
<dbReference type="GO" id="GO:0046872">
    <property type="term" value="F:metal ion binding"/>
    <property type="evidence" value="ECO:0007669"/>
    <property type="project" value="UniProtKB-KW"/>
</dbReference>
<gene>
    <name evidence="9" type="ORF">OMM_03846</name>
</gene>
<comment type="caution">
    <text evidence="9">The sequence shown here is derived from an EMBL/GenBank/DDBJ whole genome shotgun (WGS) entry which is preliminary data.</text>
</comment>
<dbReference type="PANTHER" id="PTHR43545">
    <property type="entry name" value="FORMATE DEHYDROGENASE, NITRATE-INDUCIBLE, IRON-SULFUR SUBUNIT"/>
    <property type="match status" value="1"/>
</dbReference>
<keyword evidence="7" id="KW-0472">Membrane</keyword>
<evidence type="ECO:0000259" key="8">
    <source>
        <dbReference type="PROSITE" id="PS51379"/>
    </source>
</evidence>
<dbReference type="PROSITE" id="PS51379">
    <property type="entry name" value="4FE4S_FER_2"/>
    <property type="match status" value="3"/>
</dbReference>
<dbReference type="PROSITE" id="PS51318">
    <property type="entry name" value="TAT"/>
    <property type="match status" value="1"/>
</dbReference>
<dbReference type="Pfam" id="PF13247">
    <property type="entry name" value="Fer4_11"/>
    <property type="match status" value="1"/>
</dbReference>
<proteinExistence type="predicted"/>
<keyword evidence="7" id="KW-1133">Transmembrane helix</keyword>
<dbReference type="SUPFAM" id="SSF54862">
    <property type="entry name" value="4Fe-4S ferredoxins"/>
    <property type="match status" value="1"/>
</dbReference>
<evidence type="ECO:0000256" key="6">
    <source>
        <dbReference type="ARBA" id="ARBA00023014"/>
    </source>
</evidence>
<evidence type="ECO:0000256" key="2">
    <source>
        <dbReference type="ARBA" id="ARBA00022485"/>
    </source>
</evidence>
<dbReference type="CDD" id="cd10561">
    <property type="entry name" value="HybA_like"/>
    <property type="match status" value="1"/>
</dbReference>
<organism evidence="9 10">
    <name type="scientific">Candidatus Magnetoglobus multicellularis str. Araruama</name>
    <dbReference type="NCBI Taxonomy" id="890399"/>
    <lineage>
        <taxon>Bacteria</taxon>
        <taxon>Pseudomonadati</taxon>
        <taxon>Thermodesulfobacteriota</taxon>
        <taxon>Desulfobacteria</taxon>
        <taxon>Desulfobacterales</taxon>
        <taxon>Desulfobacteraceae</taxon>
        <taxon>Candidatus Magnetoglobus</taxon>
    </lineage>
</organism>
<dbReference type="AlphaFoldDB" id="A0A1V1P450"/>
<feature type="domain" description="4Fe-4S ferredoxin-type" evidence="8">
    <location>
        <begin position="44"/>
        <end position="74"/>
    </location>
</feature>
<feature type="domain" description="4Fe-4S ferredoxin-type" evidence="8">
    <location>
        <begin position="133"/>
        <end position="162"/>
    </location>
</feature>
<feature type="transmembrane region" description="Helical" evidence="7">
    <location>
        <begin position="266"/>
        <end position="285"/>
    </location>
</feature>
<dbReference type="InterPro" id="IPR051555">
    <property type="entry name" value="FDH_Electron_Transfer_Unit"/>
</dbReference>
<protein>
    <submittedName>
        <fullName evidence="9">Hydrogenase 2 protein HybA</fullName>
    </submittedName>
</protein>
<dbReference type="GO" id="GO:0051539">
    <property type="term" value="F:4 iron, 4 sulfur cluster binding"/>
    <property type="evidence" value="ECO:0007669"/>
    <property type="project" value="UniProtKB-KW"/>
</dbReference>
<dbReference type="InterPro" id="IPR006311">
    <property type="entry name" value="TAT_signal"/>
</dbReference>
<keyword evidence="3" id="KW-0479">Metal-binding</keyword>
<dbReference type="NCBIfam" id="NF008134">
    <property type="entry name" value="PRK10882.1"/>
    <property type="match status" value="1"/>
</dbReference>
<comment type="subcellular location">
    <subcellularLocation>
        <location evidence="1">Cell envelope</location>
    </subcellularLocation>
</comment>
<dbReference type="Proteomes" id="UP000189670">
    <property type="component" value="Unassembled WGS sequence"/>
</dbReference>
<dbReference type="Gene3D" id="3.30.70.20">
    <property type="match status" value="2"/>
</dbReference>
<keyword evidence="4" id="KW-0677">Repeat</keyword>
<evidence type="ECO:0000256" key="5">
    <source>
        <dbReference type="ARBA" id="ARBA00023004"/>
    </source>
</evidence>
<evidence type="ECO:0000256" key="3">
    <source>
        <dbReference type="ARBA" id="ARBA00022723"/>
    </source>
</evidence>
<keyword evidence="6" id="KW-0411">Iron-sulfur</keyword>
<evidence type="ECO:0000256" key="1">
    <source>
        <dbReference type="ARBA" id="ARBA00004196"/>
    </source>
</evidence>
<dbReference type="GO" id="GO:0030313">
    <property type="term" value="C:cell envelope"/>
    <property type="evidence" value="ECO:0007669"/>
    <property type="project" value="UniProtKB-SubCell"/>
</dbReference>
<evidence type="ECO:0000256" key="7">
    <source>
        <dbReference type="SAM" id="Phobius"/>
    </source>
</evidence>
<reference evidence="10" key="1">
    <citation type="submission" date="2012-11" db="EMBL/GenBank/DDBJ databases">
        <authorList>
            <person name="Lucero-Rivera Y.E."/>
            <person name="Tovar-Ramirez D."/>
        </authorList>
    </citation>
    <scope>NUCLEOTIDE SEQUENCE [LARGE SCALE GENOMIC DNA]</scope>
    <source>
        <strain evidence="10">Araruama</strain>
    </source>
</reference>
<name>A0A1V1P450_9BACT</name>
<dbReference type="EMBL" id="ATBP01000608">
    <property type="protein sequence ID" value="ETR69578.1"/>
    <property type="molecule type" value="Genomic_DNA"/>
</dbReference>
<dbReference type="PANTHER" id="PTHR43545:SF1">
    <property type="entry name" value="HYDROGENASE-2 OPERON PROTEIN HYBA"/>
    <property type="match status" value="1"/>
</dbReference>
<evidence type="ECO:0000313" key="10">
    <source>
        <dbReference type="Proteomes" id="UP000189670"/>
    </source>
</evidence>
<keyword evidence="7" id="KW-0812">Transmembrane</keyword>
<evidence type="ECO:0000313" key="9">
    <source>
        <dbReference type="EMBL" id="ETR69578.1"/>
    </source>
</evidence>
<sequence>MRKNSRRSFLKGVIGAGTGAVFSPFLSLKNAVAEKIKERREKDVGMLYDATKCIGCKACEVACKEANNMPIEYDENHLWDAPRDLSSKTLTIIKLYKGENGEQSFVKRQCMHCIDPVCVSGCPTSALKKLENGVVAWDKDACCGCRYCQMGCPFSIPKYEFDAAYGKIVKCEMCSNNGLLAVGKTACSEACPTGALIFGKQKKLLRIARNRLHKHPEKYNDKIFGEFDSGGTGVIYLASVPFEKLGFPHLPEYSSARISEGIQHTIYHNMIAPILVYCGLALIAFKNIRMGKDKEE</sequence>
<keyword evidence="2" id="KW-0004">4Fe-4S</keyword>
<accession>A0A1V1P450</accession>
<keyword evidence="5" id="KW-0408">Iron</keyword>